<keyword evidence="14" id="KW-0732">Signal</keyword>
<evidence type="ECO:0000256" key="1">
    <source>
        <dbReference type="ARBA" id="ARBA00003408"/>
    </source>
</evidence>
<dbReference type="NCBIfam" id="TIGR00797">
    <property type="entry name" value="matE"/>
    <property type="match status" value="1"/>
</dbReference>
<keyword evidence="9 13" id="KW-1133">Transmembrane helix</keyword>
<comment type="similarity">
    <text evidence="3">Belongs to the multi antimicrobial extrusion (MATE) (TC 2.A.66.1) family.</text>
</comment>
<feature type="transmembrane region" description="Helical" evidence="13">
    <location>
        <begin position="394"/>
        <end position="414"/>
    </location>
</feature>
<gene>
    <name evidence="15" type="ORF">BH720_15730</name>
</gene>
<evidence type="ECO:0000256" key="7">
    <source>
        <dbReference type="ARBA" id="ARBA00022475"/>
    </source>
</evidence>
<evidence type="ECO:0000256" key="8">
    <source>
        <dbReference type="ARBA" id="ARBA00022692"/>
    </source>
</evidence>
<sequence length="455" mass="48321">MKLDRSQIIQEIKACLHLAIPLAAAQLAQAATNFIDTVMMGWLGPQSLAAGGLGAITFAMLLLVGTGVVSAVGAIVAIAHGEGNIRRVSRLSAMGLWVSLLLSIPTMLLIWYLGPILAFLGQDPSNVQLAQSYLQAIVWGFPAALAFATLKNILSALNHPRTIMAIMVSGVTLNVAGNYVLMFGKLGFPALGLAGIGWASTLSFWITCGAAVLYILKHREFKPYRIFGHLSQFDRTAFSDILQIGWPVGVLFAVESGLFTATAYLMGALGTIPLAAHQIAIQTAAITFMVPVGISIATTMRVGLLIGQANPQGAKRAGYVGIGLGTLFMGITAAIFWLFPQQIVGIYLDIHNPENWPVMSAAIPLLGVAAIFQIVDGIQVIAGGALRGLKDTRIPMLIGIFAYWCIGFTGGYLLGLRLGWGGVGLWLGLALGLGCAAAILTWRFHWLVGRMRVRG</sequence>
<proteinExistence type="inferred from homology"/>
<comment type="caution">
    <text evidence="15">The sequence shown here is derived from an EMBL/GenBank/DDBJ whole genome shotgun (WGS) entry which is preliminary data.</text>
</comment>
<evidence type="ECO:0000256" key="9">
    <source>
        <dbReference type="ARBA" id="ARBA00022989"/>
    </source>
</evidence>
<feature type="transmembrane region" description="Helical" evidence="13">
    <location>
        <begin position="318"/>
        <end position="339"/>
    </location>
</feature>
<feature type="chain" id="PRO_5009184316" description="Probable multidrug resistance protein NorM" evidence="14">
    <location>
        <begin position="31"/>
        <end position="455"/>
    </location>
</feature>
<dbReference type="Pfam" id="PF01554">
    <property type="entry name" value="MatE"/>
    <property type="match status" value="2"/>
</dbReference>
<dbReference type="PANTHER" id="PTHR43298:SF2">
    <property type="entry name" value="FMN_FAD EXPORTER YEEO-RELATED"/>
    <property type="match status" value="1"/>
</dbReference>
<evidence type="ECO:0000256" key="12">
    <source>
        <dbReference type="ARBA" id="ARBA00031636"/>
    </source>
</evidence>
<feature type="transmembrane region" description="Helical" evidence="13">
    <location>
        <begin position="133"/>
        <end position="150"/>
    </location>
</feature>
<dbReference type="InterPro" id="IPR002528">
    <property type="entry name" value="MATE_fam"/>
</dbReference>
<evidence type="ECO:0000256" key="2">
    <source>
        <dbReference type="ARBA" id="ARBA00004651"/>
    </source>
</evidence>
<feature type="transmembrane region" description="Helical" evidence="13">
    <location>
        <begin position="193"/>
        <end position="216"/>
    </location>
</feature>
<organism evidence="15">
    <name type="scientific">Desertifilum tharense IPPAS B-1220</name>
    <dbReference type="NCBI Taxonomy" id="1781255"/>
    <lineage>
        <taxon>Bacteria</taxon>
        <taxon>Bacillati</taxon>
        <taxon>Cyanobacteriota</taxon>
        <taxon>Cyanophyceae</taxon>
        <taxon>Desertifilales</taxon>
        <taxon>Desertifilaceae</taxon>
        <taxon>Desertifilum</taxon>
    </lineage>
</organism>
<evidence type="ECO:0000256" key="6">
    <source>
        <dbReference type="ARBA" id="ARBA00022449"/>
    </source>
</evidence>
<accession>A0A1E5QHT2</accession>
<comment type="subcellular location">
    <subcellularLocation>
        <location evidence="2">Cell membrane</location>
        <topology evidence="2">Multi-pass membrane protein</topology>
    </subcellularLocation>
</comment>
<feature type="transmembrane region" description="Helical" evidence="13">
    <location>
        <begin position="162"/>
        <end position="181"/>
    </location>
</feature>
<feature type="transmembrane region" description="Helical" evidence="13">
    <location>
        <begin position="54"/>
        <end position="79"/>
    </location>
</feature>
<dbReference type="AlphaFoldDB" id="A0A1E5QHT2"/>
<feature type="transmembrane region" description="Helical" evidence="13">
    <location>
        <begin position="91"/>
        <end position="113"/>
    </location>
</feature>
<dbReference type="GO" id="GO:0005886">
    <property type="term" value="C:plasma membrane"/>
    <property type="evidence" value="ECO:0007669"/>
    <property type="project" value="UniProtKB-SubCell"/>
</dbReference>
<comment type="function">
    <text evidence="1">Multidrug efflux pump.</text>
</comment>
<keyword evidence="5" id="KW-0813">Transport</keyword>
<evidence type="ECO:0000256" key="13">
    <source>
        <dbReference type="SAM" id="Phobius"/>
    </source>
</evidence>
<keyword evidence="6" id="KW-0050">Antiport</keyword>
<dbReference type="PANTHER" id="PTHR43298">
    <property type="entry name" value="MULTIDRUG RESISTANCE PROTEIN NORM-RELATED"/>
    <property type="match status" value="1"/>
</dbReference>
<dbReference type="GO" id="GO:0042910">
    <property type="term" value="F:xenobiotic transmembrane transporter activity"/>
    <property type="evidence" value="ECO:0007669"/>
    <property type="project" value="InterPro"/>
</dbReference>
<feature type="transmembrane region" description="Helical" evidence="13">
    <location>
        <begin position="279"/>
        <end position="306"/>
    </location>
</feature>
<dbReference type="PIRSF" id="PIRSF006603">
    <property type="entry name" value="DinF"/>
    <property type="match status" value="1"/>
</dbReference>
<protein>
    <recommendedName>
        <fullName evidence="4">Probable multidrug resistance protein NorM</fullName>
    </recommendedName>
    <alternativeName>
        <fullName evidence="12">Multidrug-efflux transporter</fullName>
    </alternativeName>
</protein>
<dbReference type="EMBL" id="MJGC01000070">
    <property type="protein sequence ID" value="OEJ74171.1"/>
    <property type="molecule type" value="Genomic_DNA"/>
</dbReference>
<feature type="transmembrane region" description="Helical" evidence="13">
    <location>
        <begin position="420"/>
        <end position="442"/>
    </location>
</feature>
<name>A0A1E5QHT2_9CYAN</name>
<evidence type="ECO:0000256" key="10">
    <source>
        <dbReference type="ARBA" id="ARBA00023065"/>
    </source>
</evidence>
<dbReference type="STRING" id="1781255.BH720_15730"/>
<feature type="transmembrane region" description="Helical" evidence="13">
    <location>
        <begin position="244"/>
        <end position="267"/>
    </location>
</feature>
<keyword evidence="8 13" id="KW-0812">Transmembrane</keyword>
<evidence type="ECO:0000256" key="5">
    <source>
        <dbReference type="ARBA" id="ARBA00022448"/>
    </source>
</evidence>
<evidence type="ECO:0000313" key="15">
    <source>
        <dbReference type="EMBL" id="OEJ74171.1"/>
    </source>
</evidence>
<keyword evidence="11 13" id="KW-0472">Membrane</keyword>
<evidence type="ECO:0000256" key="4">
    <source>
        <dbReference type="ARBA" id="ARBA00020268"/>
    </source>
</evidence>
<feature type="signal peptide" evidence="14">
    <location>
        <begin position="1"/>
        <end position="30"/>
    </location>
</feature>
<feature type="transmembrane region" description="Helical" evidence="13">
    <location>
        <begin position="359"/>
        <end position="382"/>
    </location>
</feature>
<reference evidence="15" key="1">
    <citation type="submission" date="2016-09" db="EMBL/GenBank/DDBJ databases">
        <title>Draft genome of thermotolerant cyanobacterium Desertifilum sp. strain IPPAS B-1220.</title>
        <authorList>
            <person name="Sinetova M.A."/>
            <person name="Bolakhan K."/>
            <person name="Zayadan B.K."/>
            <person name="Mironov K.S."/>
            <person name="Ustinova V."/>
            <person name="Kupriyanova E.V."/>
            <person name="Sidorov R.A."/>
            <person name="Skrypnik A.N."/>
            <person name="Gogoleva N.E."/>
            <person name="Gogolev Y.V."/>
            <person name="Los D.A."/>
        </authorList>
    </citation>
    <scope>NUCLEOTIDE SEQUENCE [LARGE SCALE GENOMIC DNA]</scope>
    <source>
        <strain evidence="15">IPPAS B-1220</strain>
    </source>
</reference>
<dbReference type="GO" id="GO:0015297">
    <property type="term" value="F:antiporter activity"/>
    <property type="evidence" value="ECO:0007669"/>
    <property type="project" value="UniProtKB-KW"/>
</dbReference>
<evidence type="ECO:0000256" key="11">
    <source>
        <dbReference type="ARBA" id="ARBA00023136"/>
    </source>
</evidence>
<evidence type="ECO:0000256" key="14">
    <source>
        <dbReference type="SAM" id="SignalP"/>
    </source>
</evidence>
<dbReference type="RefSeq" id="WP_069968174.1">
    <property type="nucleotide sequence ID" value="NZ_CM124774.1"/>
</dbReference>
<dbReference type="CDD" id="cd13131">
    <property type="entry name" value="MATE_NorM_like"/>
    <property type="match status" value="1"/>
</dbReference>
<dbReference type="InterPro" id="IPR050222">
    <property type="entry name" value="MATE_MdtK"/>
</dbReference>
<evidence type="ECO:0000256" key="3">
    <source>
        <dbReference type="ARBA" id="ARBA00010199"/>
    </source>
</evidence>
<keyword evidence="7" id="KW-1003">Cell membrane</keyword>
<dbReference type="InterPro" id="IPR048279">
    <property type="entry name" value="MdtK-like"/>
</dbReference>
<dbReference type="OrthoDB" id="9780160at2"/>
<keyword evidence="10" id="KW-0406">Ion transport</keyword>
<dbReference type="GO" id="GO:0006811">
    <property type="term" value="P:monoatomic ion transport"/>
    <property type="evidence" value="ECO:0007669"/>
    <property type="project" value="UniProtKB-KW"/>
</dbReference>